<evidence type="ECO:0000256" key="3">
    <source>
        <dbReference type="ARBA" id="ARBA00022723"/>
    </source>
</evidence>
<dbReference type="AlphaFoldDB" id="E1TJ84"/>
<dbReference type="InterPro" id="IPR048445">
    <property type="entry name" value="DncV-like_NTFase"/>
</dbReference>
<evidence type="ECO:0000256" key="4">
    <source>
        <dbReference type="ARBA" id="ARBA00022741"/>
    </source>
</evidence>
<evidence type="ECO:0000256" key="1">
    <source>
        <dbReference type="ARBA" id="ARBA00022679"/>
    </source>
</evidence>
<evidence type="ECO:0000256" key="9">
    <source>
        <dbReference type="ARBA" id="ARBA00044145"/>
    </source>
</evidence>
<keyword evidence="7" id="KW-0546">Nucleotide metabolism</keyword>
<keyword evidence="4" id="KW-0547">Nucleotide-binding</keyword>
<proteinExistence type="predicted"/>
<dbReference type="GO" id="GO:0051607">
    <property type="term" value="P:defense response to virus"/>
    <property type="evidence" value="ECO:0007669"/>
    <property type="project" value="UniProtKB-KW"/>
</dbReference>
<keyword evidence="2" id="KW-0548">Nucleotidyltransferase</keyword>
<evidence type="ECO:0000259" key="11">
    <source>
        <dbReference type="Pfam" id="PF21654"/>
    </source>
</evidence>
<feature type="domain" description="Cyclic GMP-AMP synthase DncV-like nucleotidyltransferase" evidence="11">
    <location>
        <begin position="73"/>
        <end position="153"/>
    </location>
</feature>
<protein>
    <recommendedName>
        <fullName evidence="9">Cyclic GMP-AMP synthase</fullName>
    </recommendedName>
</protein>
<name>E1TJ84_BURSG</name>
<organism evidence="12">
    <name type="scientific">Burkholderia sp. (strain CCGE1003)</name>
    <dbReference type="NCBI Taxonomy" id="640512"/>
    <lineage>
        <taxon>Bacteria</taxon>
        <taxon>Pseudomonadati</taxon>
        <taxon>Pseudomonadota</taxon>
        <taxon>Betaproteobacteria</taxon>
        <taxon>Burkholderiales</taxon>
        <taxon>Burkholderiaceae</taxon>
        <taxon>Burkholderia</taxon>
    </lineage>
</organism>
<dbReference type="InterPro" id="IPR006116">
    <property type="entry name" value="NT_2-5OAS_ClassI-CCAase"/>
</dbReference>
<dbReference type="GO" id="GO:0009117">
    <property type="term" value="P:nucleotide metabolic process"/>
    <property type="evidence" value="ECO:0007669"/>
    <property type="project" value="UniProtKB-KW"/>
</dbReference>
<keyword evidence="3" id="KW-0479">Metal-binding</keyword>
<accession>E1TJ84</accession>
<keyword evidence="8" id="KW-0051">Antiviral defense</keyword>
<evidence type="ECO:0000256" key="10">
    <source>
        <dbReference type="ARBA" id="ARBA00048304"/>
    </source>
</evidence>
<dbReference type="GO" id="GO:0046872">
    <property type="term" value="F:metal ion binding"/>
    <property type="evidence" value="ECO:0007669"/>
    <property type="project" value="UniProtKB-KW"/>
</dbReference>
<evidence type="ECO:0000256" key="2">
    <source>
        <dbReference type="ARBA" id="ARBA00022695"/>
    </source>
</evidence>
<dbReference type="Pfam" id="PF21654">
    <property type="entry name" value="DncV-like_NTFase"/>
    <property type="match status" value="1"/>
</dbReference>
<dbReference type="OrthoDB" id="1118920at2"/>
<dbReference type="GO" id="GO:0016779">
    <property type="term" value="F:nucleotidyltransferase activity"/>
    <property type="evidence" value="ECO:0007669"/>
    <property type="project" value="UniProtKB-KW"/>
</dbReference>
<keyword evidence="5" id="KW-0067">ATP-binding</keyword>
<dbReference type="STRING" id="640512.BC1003_6103"/>
<dbReference type="eggNOG" id="ENOG502Z8M4">
    <property type="taxonomic scope" value="Bacteria"/>
</dbReference>
<dbReference type="EMBL" id="CP002218">
    <property type="protein sequence ID" value="ADN61995.1"/>
    <property type="molecule type" value="Genomic_DNA"/>
</dbReference>
<gene>
    <name evidence="12" type="ordered locus">BC1003_6103</name>
</gene>
<keyword evidence="6" id="KW-0460">Magnesium</keyword>
<comment type="catalytic activity">
    <reaction evidence="10">
        <text>GTP + ATP = 3',3'-cGAMP + 2 diphosphate</text>
        <dbReference type="Rhea" id="RHEA:35647"/>
        <dbReference type="ChEBI" id="CHEBI:30616"/>
        <dbReference type="ChEBI" id="CHEBI:33019"/>
        <dbReference type="ChEBI" id="CHEBI:37565"/>
        <dbReference type="ChEBI" id="CHEBI:71501"/>
    </reaction>
    <physiologicalReaction direction="left-to-right" evidence="10">
        <dbReference type="Rhea" id="RHEA:35648"/>
    </physiologicalReaction>
</comment>
<evidence type="ECO:0000256" key="5">
    <source>
        <dbReference type="ARBA" id="ARBA00022840"/>
    </source>
</evidence>
<sequence length="407" mass="46432">MNAPTSQTLLQKSGPIFDSLRARRQDKRWESFIEGLLKRLELPKEHRARADREYMRIGEHIASYLDLPAERVEVFPQGSMRTCTTIKPRGNTKFDLDIVALVSGPEFETMTPEVFFATFEGALKGLPEICGEPEAKNRCWRLPYERLPFYFDVTPALPAGFYVPQAPLRVRDRTRGWSASNPRELATWFEQIADMQFYFQTNRSYVAMDAAKSITPLPDPDVDIDDILRRAIQLMKLHRDNYYFYAEPERKEAAPISIIIMTLAAHSYRYLAKTRSMTASDSLEVVLELIELMPNFIEYDSRGPRIPNPRLEHENFADRWTTDNGARMREFGLWHSRLMGDLELMFSEDAGRSSESRIRSVFGEDGVTAWKAMQPGNGRMFASLLSAAPLSAAPAPNRSGAARTTLS</sequence>
<evidence type="ECO:0000256" key="7">
    <source>
        <dbReference type="ARBA" id="ARBA00023080"/>
    </source>
</evidence>
<dbReference type="GO" id="GO:0005524">
    <property type="term" value="F:ATP binding"/>
    <property type="evidence" value="ECO:0007669"/>
    <property type="project" value="UniProtKB-KW"/>
</dbReference>
<evidence type="ECO:0000313" key="12">
    <source>
        <dbReference type="EMBL" id="ADN61995.1"/>
    </source>
</evidence>
<dbReference type="KEGG" id="bgf:BC1003_6103"/>
<evidence type="ECO:0000256" key="8">
    <source>
        <dbReference type="ARBA" id="ARBA00023118"/>
    </source>
</evidence>
<reference evidence="12" key="1">
    <citation type="submission" date="2010-09" db="EMBL/GenBank/DDBJ databases">
        <title>Complete sequence of chromosome2 of Burkholderia sp. CCGE1003.</title>
        <authorList>
            <consortium name="US DOE Joint Genome Institute"/>
            <person name="Lucas S."/>
            <person name="Copeland A."/>
            <person name="Lapidus A."/>
            <person name="Cheng J.-F."/>
            <person name="Bruce D."/>
            <person name="Goodwin L."/>
            <person name="Pitluck S."/>
            <person name="Daligault H."/>
            <person name="Davenport K."/>
            <person name="Detter J.C."/>
            <person name="Han C."/>
            <person name="Tapia R."/>
            <person name="Land M."/>
            <person name="Hauser L."/>
            <person name="Jeffries C."/>
            <person name="Kyrpides N."/>
            <person name="Ivanova N."/>
            <person name="Ovchinnikova G."/>
            <person name="Martinez-Romero E."/>
            <person name="Rogel M.A."/>
            <person name="Auchtung J."/>
            <person name="Tiedje J.M."/>
            <person name="Woyke T."/>
        </authorList>
    </citation>
    <scope>NUCLEOTIDE SEQUENCE</scope>
    <source>
        <strain evidence="12">CCGE1003</strain>
    </source>
</reference>
<evidence type="ECO:0000256" key="6">
    <source>
        <dbReference type="ARBA" id="ARBA00022842"/>
    </source>
</evidence>
<keyword evidence="1" id="KW-0808">Transferase</keyword>
<dbReference type="HOGENOM" id="CLU_039827_1_2_4"/>
<dbReference type="CDD" id="cd05400">
    <property type="entry name" value="NT_2-5OAS_ClassI-CCAase"/>
    <property type="match status" value="1"/>
</dbReference>